<dbReference type="AlphaFoldDB" id="A0A1Y3XMM3"/>
<dbReference type="Proteomes" id="UP000195781">
    <property type="component" value="Unassembled WGS sequence"/>
</dbReference>
<protein>
    <recommendedName>
        <fullName evidence="4">LPXTG cell wall anchor domain-containing protein</fullName>
    </recommendedName>
</protein>
<feature type="compositionally biased region" description="Acidic residues" evidence="1">
    <location>
        <begin position="70"/>
        <end position="79"/>
    </location>
</feature>
<dbReference type="EMBL" id="NFIE01000019">
    <property type="protein sequence ID" value="OUN86795.1"/>
    <property type="molecule type" value="Genomic_DNA"/>
</dbReference>
<evidence type="ECO:0000313" key="2">
    <source>
        <dbReference type="EMBL" id="OUN86795.1"/>
    </source>
</evidence>
<name>A0A1Y3XMM3_9ACTN</name>
<feature type="compositionally biased region" description="Basic and acidic residues" evidence="1">
    <location>
        <begin position="105"/>
        <end position="120"/>
    </location>
</feature>
<reference evidence="3" key="1">
    <citation type="submission" date="2017-04" db="EMBL/GenBank/DDBJ databases">
        <title>Function of individual gut microbiota members based on whole genome sequencing of pure cultures obtained from chicken caecum.</title>
        <authorList>
            <person name="Medvecky M."/>
            <person name="Cejkova D."/>
            <person name="Polansky O."/>
            <person name="Karasova D."/>
            <person name="Kubasova T."/>
            <person name="Cizek A."/>
            <person name="Rychlik I."/>
        </authorList>
    </citation>
    <scope>NUCLEOTIDE SEQUENCE [LARGE SCALE GENOMIC DNA]</scope>
    <source>
        <strain evidence="3">An5</strain>
    </source>
</reference>
<accession>A0A1Y3XMM3</accession>
<organism evidence="2 3">
    <name type="scientific">[Collinsella] massiliensis</name>
    <dbReference type="NCBI Taxonomy" id="1232426"/>
    <lineage>
        <taxon>Bacteria</taxon>
        <taxon>Bacillati</taxon>
        <taxon>Actinomycetota</taxon>
        <taxon>Coriobacteriia</taxon>
        <taxon>Coriobacteriales</taxon>
        <taxon>Coriobacteriaceae</taxon>
        <taxon>Enorma</taxon>
    </lineage>
</organism>
<feature type="region of interest" description="Disordered" evidence="1">
    <location>
        <begin position="58"/>
        <end position="136"/>
    </location>
</feature>
<evidence type="ECO:0000256" key="1">
    <source>
        <dbReference type="SAM" id="MobiDB-lite"/>
    </source>
</evidence>
<keyword evidence="3" id="KW-1185">Reference proteome</keyword>
<evidence type="ECO:0000313" key="3">
    <source>
        <dbReference type="Proteomes" id="UP000195781"/>
    </source>
</evidence>
<gene>
    <name evidence="2" type="ORF">B5G02_08290</name>
</gene>
<dbReference type="RefSeq" id="WP_019239910.1">
    <property type="nucleotide sequence ID" value="NZ_CABKRW010000040.1"/>
</dbReference>
<sequence length="165" mass="17241">MTLKDTATTDDYQVPSWKLHDGDYALDSDASDLTMTFRTNGLDGTTWYCSGSDRANLVFAEQADAPGENPGEDTENPGEDTEKPGTGTGTEQPGDDTKVPVTDDAQDKGNASDDQAKDTQEAAADEDTLTQTGDPADGLAVIAAGGVLAVVAGIELKRRSAGERL</sequence>
<proteinExistence type="predicted"/>
<evidence type="ECO:0008006" key="4">
    <source>
        <dbReference type="Google" id="ProtNLM"/>
    </source>
</evidence>
<comment type="caution">
    <text evidence="2">The sequence shown here is derived from an EMBL/GenBank/DDBJ whole genome shotgun (WGS) entry which is preliminary data.</text>
</comment>